<accession>A0AAV4NQ30</accession>
<protein>
    <submittedName>
        <fullName evidence="2">Uncharacterized protein</fullName>
    </submittedName>
</protein>
<reference evidence="2 3" key="1">
    <citation type="submission" date="2021-06" db="EMBL/GenBank/DDBJ databases">
        <title>Caerostris extrusa draft genome.</title>
        <authorList>
            <person name="Kono N."/>
            <person name="Arakawa K."/>
        </authorList>
    </citation>
    <scope>NUCLEOTIDE SEQUENCE [LARGE SCALE GENOMIC DNA]</scope>
</reference>
<dbReference type="AlphaFoldDB" id="A0AAV4NQ30"/>
<keyword evidence="3" id="KW-1185">Reference proteome</keyword>
<organism evidence="2 3">
    <name type="scientific">Caerostris extrusa</name>
    <name type="common">Bark spider</name>
    <name type="synonym">Caerostris bankana</name>
    <dbReference type="NCBI Taxonomy" id="172846"/>
    <lineage>
        <taxon>Eukaryota</taxon>
        <taxon>Metazoa</taxon>
        <taxon>Ecdysozoa</taxon>
        <taxon>Arthropoda</taxon>
        <taxon>Chelicerata</taxon>
        <taxon>Arachnida</taxon>
        <taxon>Araneae</taxon>
        <taxon>Araneomorphae</taxon>
        <taxon>Entelegynae</taxon>
        <taxon>Araneoidea</taxon>
        <taxon>Araneidae</taxon>
        <taxon>Caerostris</taxon>
    </lineage>
</organism>
<feature type="region of interest" description="Disordered" evidence="1">
    <location>
        <begin position="1"/>
        <end position="39"/>
    </location>
</feature>
<dbReference type="Proteomes" id="UP001054945">
    <property type="component" value="Unassembled WGS sequence"/>
</dbReference>
<name>A0AAV4NQ30_CAEEX</name>
<evidence type="ECO:0000313" key="2">
    <source>
        <dbReference type="EMBL" id="GIX86881.1"/>
    </source>
</evidence>
<feature type="compositionally biased region" description="Polar residues" evidence="1">
    <location>
        <begin position="1"/>
        <end position="12"/>
    </location>
</feature>
<gene>
    <name evidence="2" type="ORF">CEXT_513741</name>
</gene>
<evidence type="ECO:0000313" key="3">
    <source>
        <dbReference type="Proteomes" id="UP001054945"/>
    </source>
</evidence>
<comment type="caution">
    <text evidence="2">The sequence shown here is derived from an EMBL/GenBank/DDBJ whole genome shotgun (WGS) entry which is preliminary data.</text>
</comment>
<dbReference type="EMBL" id="BPLR01003625">
    <property type="protein sequence ID" value="GIX86881.1"/>
    <property type="molecule type" value="Genomic_DNA"/>
</dbReference>
<proteinExistence type="predicted"/>
<evidence type="ECO:0000256" key="1">
    <source>
        <dbReference type="SAM" id="MobiDB-lite"/>
    </source>
</evidence>
<sequence length="95" mass="9917">MSDGSLSANNPVLASGGSYGDHPAPQRAIKSSKTSPRLAVPDKLFSGTQHLQLNSRPLCKQSISKLQVLKPKADLGHWAAGVYANPGNPGTEIAL</sequence>